<reference evidence="1 2" key="1">
    <citation type="journal article" date="2019" name="Nat. Ecol. Evol.">
        <title>Megaphylogeny resolves global patterns of mushroom evolution.</title>
        <authorList>
            <person name="Varga T."/>
            <person name="Krizsan K."/>
            <person name="Foldi C."/>
            <person name="Dima B."/>
            <person name="Sanchez-Garcia M."/>
            <person name="Sanchez-Ramirez S."/>
            <person name="Szollosi G.J."/>
            <person name="Szarkandi J.G."/>
            <person name="Papp V."/>
            <person name="Albert L."/>
            <person name="Andreopoulos W."/>
            <person name="Angelini C."/>
            <person name="Antonin V."/>
            <person name="Barry K.W."/>
            <person name="Bougher N.L."/>
            <person name="Buchanan P."/>
            <person name="Buyck B."/>
            <person name="Bense V."/>
            <person name="Catcheside P."/>
            <person name="Chovatia M."/>
            <person name="Cooper J."/>
            <person name="Damon W."/>
            <person name="Desjardin D."/>
            <person name="Finy P."/>
            <person name="Geml J."/>
            <person name="Haridas S."/>
            <person name="Hughes K."/>
            <person name="Justo A."/>
            <person name="Karasinski D."/>
            <person name="Kautmanova I."/>
            <person name="Kiss B."/>
            <person name="Kocsube S."/>
            <person name="Kotiranta H."/>
            <person name="LaButti K.M."/>
            <person name="Lechner B.E."/>
            <person name="Liimatainen K."/>
            <person name="Lipzen A."/>
            <person name="Lukacs Z."/>
            <person name="Mihaltcheva S."/>
            <person name="Morgado L.N."/>
            <person name="Niskanen T."/>
            <person name="Noordeloos M.E."/>
            <person name="Ohm R.A."/>
            <person name="Ortiz-Santana B."/>
            <person name="Ovrebo C."/>
            <person name="Racz N."/>
            <person name="Riley R."/>
            <person name="Savchenko A."/>
            <person name="Shiryaev A."/>
            <person name="Soop K."/>
            <person name="Spirin V."/>
            <person name="Szebenyi C."/>
            <person name="Tomsovsky M."/>
            <person name="Tulloss R.E."/>
            <person name="Uehling J."/>
            <person name="Grigoriev I.V."/>
            <person name="Vagvolgyi C."/>
            <person name="Papp T."/>
            <person name="Martin F.M."/>
            <person name="Miettinen O."/>
            <person name="Hibbett D.S."/>
            <person name="Nagy L.G."/>
        </authorList>
    </citation>
    <scope>NUCLEOTIDE SEQUENCE [LARGE SCALE GENOMIC DNA]</scope>
    <source>
        <strain evidence="1 2">CBS 962.96</strain>
    </source>
</reference>
<evidence type="ECO:0000313" key="2">
    <source>
        <dbReference type="Proteomes" id="UP000297245"/>
    </source>
</evidence>
<gene>
    <name evidence="1" type="ORF">K435DRAFT_782775</name>
</gene>
<feature type="non-terminal residue" evidence="1">
    <location>
        <position position="1"/>
    </location>
</feature>
<dbReference type="AlphaFoldDB" id="A0A4S8LCK5"/>
<dbReference type="EMBL" id="ML179487">
    <property type="protein sequence ID" value="THU86656.1"/>
    <property type="molecule type" value="Genomic_DNA"/>
</dbReference>
<name>A0A4S8LCK5_DENBC</name>
<keyword evidence="2" id="KW-1185">Reference proteome</keyword>
<sequence length="58" mass="6693">LVLCFELYVKPSYSLVLSYQFFVVTHPYYMYSHSGFLSRFAIWLPLALCTNMASSCAL</sequence>
<protein>
    <submittedName>
        <fullName evidence="1">Uncharacterized protein</fullName>
    </submittedName>
</protein>
<accession>A0A4S8LCK5</accession>
<dbReference type="Proteomes" id="UP000297245">
    <property type="component" value="Unassembled WGS sequence"/>
</dbReference>
<proteinExistence type="predicted"/>
<evidence type="ECO:0000313" key="1">
    <source>
        <dbReference type="EMBL" id="THU86656.1"/>
    </source>
</evidence>
<organism evidence="1 2">
    <name type="scientific">Dendrothele bispora (strain CBS 962.96)</name>
    <dbReference type="NCBI Taxonomy" id="1314807"/>
    <lineage>
        <taxon>Eukaryota</taxon>
        <taxon>Fungi</taxon>
        <taxon>Dikarya</taxon>
        <taxon>Basidiomycota</taxon>
        <taxon>Agaricomycotina</taxon>
        <taxon>Agaricomycetes</taxon>
        <taxon>Agaricomycetidae</taxon>
        <taxon>Agaricales</taxon>
        <taxon>Agaricales incertae sedis</taxon>
        <taxon>Dendrothele</taxon>
    </lineage>
</organism>